<dbReference type="SUPFAM" id="SSF47676">
    <property type="entry name" value="Conserved domain common to transcription factors TFIIS, elongin A, CRSP70"/>
    <property type="match status" value="1"/>
</dbReference>
<proteinExistence type="predicted"/>
<gene>
    <name evidence="6" type="primary">MED26C</name>
    <name evidence="6" type="ORF">AXF42_Ash018806</name>
</gene>
<feature type="compositionally biased region" description="Polar residues" evidence="4">
    <location>
        <begin position="214"/>
        <end position="233"/>
    </location>
</feature>
<feature type="region of interest" description="Disordered" evidence="4">
    <location>
        <begin position="200"/>
        <end position="285"/>
    </location>
</feature>
<evidence type="ECO:0000256" key="1">
    <source>
        <dbReference type="ARBA" id="ARBA00004123"/>
    </source>
</evidence>
<reference evidence="6 7" key="1">
    <citation type="journal article" date="2017" name="Nature">
        <title>The Apostasia genome and the evolution of orchids.</title>
        <authorList>
            <person name="Zhang G.Q."/>
            <person name="Liu K.W."/>
            <person name="Li Z."/>
            <person name="Lohaus R."/>
            <person name="Hsiao Y.Y."/>
            <person name="Niu S.C."/>
            <person name="Wang J.Y."/>
            <person name="Lin Y.C."/>
            <person name="Xu Q."/>
            <person name="Chen L.J."/>
            <person name="Yoshida K."/>
            <person name="Fujiwara S."/>
            <person name="Wang Z.W."/>
            <person name="Zhang Y.Q."/>
            <person name="Mitsuda N."/>
            <person name="Wang M."/>
            <person name="Liu G.H."/>
            <person name="Pecoraro L."/>
            <person name="Huang H.X."/>
            <person name="Xiao X.J."/>
            <person name="Lin M."/>
            <person name="Wu X.Y."/>
            <person name="Wu W.L."/>
            <person name="Chen Y.Y."/>
            <person name="Chang S.B."/>
            <person name="Sakamoto S."/>
            <person name="Ohme-Takagi M."/>
            <person name="Yagi M."/>
            <person name="Zeng S.J."/>
            <person name="Shen C.Y."/>
            <person name="Yeh C.M."/>
            <person name="Luo Y.B."/>
            <person name="Tsai W.C."/>
            <person name="Van de Peer Y."/>
            <person name="Liu Z.J."/>
        </authorList>
    </citation>
    <scope>NUCLEOTIDE SEQUENCE [LARGE SCALE GENOMIC DNA]</scope>
    <source>
        <strain evidence="7">cv. Shenzhen</strain>
        <tissue evidence="6">Stem</tissue>
    </source>
</reference>
<dbReference type="SMART" id="SM00509">
    <property type="entry name" value="TFS2N"/>
    <property type="match status" value="1"/>
</dbReference>
<dbReference type="InterPro" id="IPR044790">
    <property type="entry name" value="MD26C-like"/>
</dbReference>
<dbReference type="OrthoDB" id="550309at2759"/>
<feature type="region of interest" description="Disordered" evidence="4">
    <location>
        <begin position="58"/>
        <end position="96"/>
    </location>
</feature>
<dbReference type="InterPro" id="IPR003617">
    <property type="entry name" value="TFIIS/CRSP70_N_sub"/>
</dbReference>
<dbReference type="Pfam" id="PF08711">
    <property type="entry name" value="Med26"/>
    <property type="match status" value="1"/>
</dbReference>
<dbReference type="InterPro" id="IPR035441">
    <property type="entry name" value="TFIIS/LEDGF_dom_sf"/>
</dbReference>
<sequence length="341" mass="38138">MDPEDLRAFLRTAGVDLWSLLETAIAVAAVDHQKELKARRDGIVERLYAPAEGRCQNCEGGRVSGRSKGSSSPMSRRQWSASPATPPSMLREEDDLRGEKGAVEVEQDCRSIDDEQSKVLAIKDFLEDRDQSDDSLVSHLQNLADMDITFKALKETDIGRHVNGLRKHPSSEVRRLVKQLVRKWKETVDKWVKSNSANEISPPAIITDGDSPLQFPSKNNQNGQQSAEFSCSPNPLAHNASLRSERNGSESVEPKARQLLRRETPSKPVNSSSPSTAPAAKDSLLDPERLASARRRLQENYQEAQNAKKQRTIQVMDIHEIPKPKNSFFARNKGGFQAKHW</sequence>
<evidence type="ECO:0000256" key="2">
    <source>
        <dbReference type="ARBA" id="ARBA00023242"/>
    </source>
</evidence>
<comment type="subcellular location">
    <subcellularLocation>
        <location evidence="1 3">Nucleus</location>
    </subcellularLocation>
</comment>
<evidence type="ECO:0000256" key="3">
    <source>
        <dbReference type="PROSITE-ProRule" id="PRU00649"/>
    </source>
</evidence>
<dbReference type="Gene3D" id="1.20.930.10">
    <property type="entry name" value="Conserved domain common to transcription factors TFIIS, elongin A, CRSP70"/>
    <property type="match status" value="1"/>
</dbReference>
<evidence type="ECO:0000256" key="4">
    <source>
        <dbReference type="SAM" id="MobiDB-lite"/>
    </source>
</evidence>
<dbReference type="STRING" id="1088818.A0A2I0B168"/>
<dbReference type="AlphaFoldDB" id="A0A2I0B168"/>
<name>A0A2I0B168_9ASPA</name>
<dbReference type="PANTHER" id="PTHR47210">
    <property type="entry name" value="MEDIATOR OF RNA POLYMERASE II TRANSCRIPTION SUBUNIT 26C-RELATED"/>
    <property type="match status" value="1"/>
</dbReference>
<dbReference type="Proteomes" id="UP000236161">
    <property type="component" value="Unassembled WGS sequence"/>
</dbReference>
<feature type="compositionally biased region" description="Basic and acidic residues" evidence="4">
    <location>
        <begin position="243"/>
        <end position="265"/>
    </location>
</feature>
<evidence type="ECO:0000313" key="6">
    <source>
        <dbReference type="EMBL" id="PKA61519.1"/>
    </source>
</evidence>
<dbReference type="GO" id="GO:0005634">
    <property type="term" value="C:nucleus"/>
    <property type="evidence" value="ECO:0007669"/>
    <property type="project" value="UniProtKB-SubCell"/>
</dbReference>
<accession>A0A2I0B168</accession>
<organism evidence="6 7">
    <name type="scientific">Apostasia shenzhenica</name>
    <dbReference type="NCBI Taxonomy" id="1088818"/>
    <lineage>
        <taxon>Eukaryota</taxon>
        <taxon>Viridiplantae</taxon>
        <taxon>Streptophyta</taxon>
        <taxon>Embryophyta</taxon>
        <taxon>Tracheophyta</taxon>
        <taxon>Spermatophyta</taxon>
        <taxon>Magnoliopsida</taxon>
        <taxon>Liliopsida</taxon>
        <taxon>Asparagales</taxon>
        <taxon>Orchidaceae</taxon>
        <taxon>Apostasioideae</taxon>
        <taxon>Apostasia</taxon>
    </lineage>
</organism>
<keyword evidence="2 3" id="KW-0539">Nucleus</keyword>
<dbReference type="EMBL" id="KZ451929">
    <property type="protein sequence ID" value="PKA61519.1"/>
    <property type="molecule type" value="Genomic_DNA"/>
</dbReference>
<protein>
    <submittedName>
        <fullName evidence="6">Putative mediator of RNA polymerase II transcription subunit 26c</fullName>
    </submittedName>
</protein>
<feature type="compositionally biased region" description="Low complexity" evidence="4">
    <location>
        <begin position="60"/>
        <end position="77"/>
    </location>
</feature>
<evidence type="ECO:0000313" key="7">
    <source>
        <dbReference type="Proteomes" id="UP000236161"/>
    </source>
</evidence>
<feature type="compositionally biased region" description="Polar residues" evidence="4">
    <location>
        <begin position="267"/>
        <end position="276"/>
    </location>
</feature>
<feature type="domain" description="TFIIS N-terminal" evidence="5">
    <location>
        <begin position="117"/>
        <end position="191"/>
    </location>
</feature>
<dbReference type="PANTHER" id="PTHR47210:SF1">
    <property type="entry name" value="MEDIATOR OF RNA POLYMERASE II TRANSCRIPTION SUBUNIT 26C-RELATED"/>
    <property type="match status" value="1"/>
</dbReference>
<evidence type="ECO:0000259" key="5">
    <source>
        <dbReference type="PROSITE" id="PS51319"/>
    </source>
</evidence>
<keyword evidence="7" id="KW-1185">Reference proteome</keyword>
<dbReference type="InterPro" id="IPR017923">
    <property type="entry name" value="TFIIS_N"/>
</dbReference>
<dbReference type="CDD" id="cd00183">
    <property type="entry name" value="TFIIS_I"/>
    <property type="match status" value="1"/>
</dbReference>
<dbReference type="PROSITE" id="PS51319">
    <property type="entry name" value="TFIIS_N"/>
    <property type="match status" value="1"/>
</dbReference>